<dbReference type="GO" id="GO:0008270">
    <property type="term" value="F:zinc ion binding"/>
    <property type="evidence" value="ECO:0007669"/>
    <property type="project" value="UniProtKB-KW"/>
</dbReference>
<dbReference type="SUPFAM" id="SSF57756">
    <property type="entry name" value="Retrovirus zinc finger-like domains"/>
    <property type="match status" value="1"/>
</dbReference>
<evidence type="ECO:0000256" key="1">
    <source>
        <dbReference type="PROSITE-ProRule" id="PRU00047"/>
    </source>
</evidence>
<evidence type="ECO:0000256" key="2">
    <source>
        <dbReference type="SAM" id="MobiDB-lite"/>
    </source>
</evidence>
<keyword evidence="1" id="KW-0863">Zinc-finger</keyword>
<comment type="caution">
    <text evidence="4">The sequence shown here is derived from an EMBL/GenBank/DDBJ whole genome shotgun (WGS) entry which is preliminary data.</text>
</comment>
<proteinExistence type="predicted"/>
<dbReference type="Gene3D" id="4.10.60.10">
    <property type="entry name" value="Zinc finger, CCHC-type"/>
    <property type="match status" value="1"/>
</dbReference>
<dbReference type="Gramene" id="GBG42242">
    <property type="protein sequence ID" value="GBG42242"/>
    <property type="gene ID" value="CBR_g75663"/>
</dbReference>
<dbReference type="InterPro" id="IPR036875">
    <property type="entry name" value="Znf_CCHC_sf"/>
</dbReference>
<keyword evidence="1" id="KW-0862">Zinc</keyword>
<dbReference type="OrthoDB" id="3863715at2759"/>
<evidence type="ECO:0000259" key="3">
    <source>
        <dbReference type="PROSITE" id="PS50158"/>
    </source>
</evidence>
<dbReference type="GO" id="GO:0003676">
    <property type="term" value="F:nucleic acid binding"/>
    <property type="evidence" value="ECO:0007669"/>
    <property type="project" value="InterPro"/>
</dbReference>
<evidence type="ECO:0000313" key="4">
    <source>
        <dbReference type="EMBL" id="GBG42242.1"/>
    </source>
</evidence>
<name>A0A388JK16_CHABU</name>
<keyword evidence="1" id="KW-0479">Metal-binding</keyword>
<dbReference type="InterPro" id="IPR001878">
    <property type="entry name" value="Znf_CCHC"/>
</dbReference>
<gene>
    <name evidence="4" type="ORF">CBR_g75663</name>
</gene>
<dbReference type="Proteomes" id="UP000265515">
    <property type="component" value="Unassembled WGS sequence"/>
</dbReference>
<sequence>MQLIQYAVKYGKENYDVGLDSESDEEDPSGVRRNNYAATARMFEERFGLTPAKKGSEHKASSSASASFRQAQGGRDEEEAAMKDVAAQLATVVAPLTELVQSLQRQRIAAAQRQQVAMAAGASVMRPAAAGAGAVASLRCYNCNHPGHLAKDCPKPKPAAGPSQVPLAAPAADGQGRVATVMDTGTSELVAPAAAEIGPDEYMAAAMFEPGTIG</sequence>
<accession>A0A388JK16</accession>
<keyword evidence="5" id="KW-1185">Reference proteome</keyword>
<feature type="region of interest" description="Disordered" evidence="2">
    <location>
        <begin position="51"/>
        <end position="79"/>
    </location>
</feature>
<organism evidence="4 5">
    <name type="scientific">Chara braunii</name>
    <name type="common">Braun's stonewort</name>
    <dbReference type="NCBI Taxonomy" id="69332"/>
    <lineage>
        <taxon>Eukaryota</taxon>
        <taxon>Viridiplantae</taxon>
        <taxon>Streptophyta</taxon>
        <taxon>Charophyceae</taxon>
        <taxon>Charales</taxon>
        <taxon>Characeae</taxon>
        <taxon>Chara</taxon>
    </lineage>
</organism>
<feature type="non-terminal residue" evidence="4">
    <location>
        <position position="214"/>
    </location>
</feature>
<dbReference type="AlphaFoldDB" id="A0A388JK16"/>
<dbReference type="Pfam" id="PF00098">
    <property type="entry name" value="zf-CCHC"/>
    <property type="match status" value="1"/>
</dbReference>
<reference evidence="4 5" key="1">
    <citation type="journal article" date="2018" name="Cell">
        <title>The Chara Genome: Secondary Complexity and Implications for Plant Terrestrialization.</title>
        <authorList>
            <person name="Nishiyama T."/>
            <person name="Sakayama H."/>
            <person name="Vries J.D."/>
            <person name="Buschmann H."/>
            <person name="Saint-Marcoux D."/>
            <person name="Ullrich K.K."/>
            <person name="Haas F.B."/>
            <person name="Vanderstraeten L."/>
            <person name="Becker D."/>
            <person name="Lang D."/>
            <person name="Vosolsobe S."/>
            <person name="Rombauts S."/>
            <person name="Wilhelmsson P.K.I."/>
            <person name="Janitza P."/>
            <person name="Kern R."/>
            <person name="Heyl A."/>
            <person name="Rumpler F."/>
            <person name="Villalobos L.I.A.C."/>
            <person name="Clay J.M."/>
            <person name="Skokan R."/>
            <person name="Toyoda A."/>
            <person name="Suzuki Y."/>
            <person name="Kagoshima H."/>
            <person name="Schijlen E."/>
            <person name="Tajeshwar N."/>
            <person name="Catarino B."/>
            <person name="Hetherington A.J."/>
            <person name="Saltykova A."/>
            <person name="Bonnot C."/>
            <person name="Breuninger H."/>
            <person name="Symeonidi A."/>
            <person name="Radhakrishnan G.V."/>
            <person name="Van Nieuwerburgh F."/>
            <person name="Deforce D."/>
            <person name="Chang C."/>
            <person name="Karol K.G."/>
            <person name="Hedrich R."/>
            <person name="Ulvskov P."/>
            <person name="Glockner G."/>
            <person name="Delwiche C.F."/>
            <person name="Petrasek J."/>
            <person name="Van de Peer Y."/>
            <person name="Friml J."/>
            <person name="Beilby M."/>
            <person name="Dolan L."/>
            <person name="Kohara Y."/>
            <person name="Sugano S."/>
            <person name="Fujiyama A."/>
            <person name="Delaux P.-M."/>
            <person name="Quint M."/>
            <person name="TheiBen G."/>
            <person name="Hagemann M."/>
            <person name="Harholt J."/>
            <person name="Dunand C."/>
            <person name="Zachgo S."/>
            <person name="Langdale J."/>
            <person name="Maumus F."/>
            <person name="Straeten D.V.D."/>
            <person name="Gould S.B."/>
            <person name="Rensing S.A."/>
        </authorList>
    </citation>
    <scope>NUCLEOTIDE SEQUENCE [LARGE SCALE GENOMIC DNA]</scope>
    <source>
        <strain evidence="4 5">S276</strain>
    </source>
</reference>
<feature type="domain" description="CCHC-type" evidence="3">
    <location>
        <begin position="139"/>
        <end position="155"/>
    </location>
</feature>
<dbReference type="EMBL" id="BFEA01002662">
    <property type="protein sequence ID" value="GBG42242.1"/>
    <property type="molecule type" value="Genomic_DNA"/>
</dbReference>
<evidence type="ECO:0000313" key="5">
    <source>
        <dbReference type="Proteomes" id="UP000265515"/>
    </source>
</evidence>
<dbReference type="SMART" id="SM00343">
    <property type="entry name" value="ZnF_C2HC"/>
    <property type="match status" value="1"/>
</dbReference>
<dbReference type="PROSITE" id="PS50158">
    <property type="entry name" value="ZF_CCHC"/>
    <property type="match status" value="1"/>
</dbReference>
<protein>
    <recommendedName>
        <fullName evidence="3">CCHC-type domain-containing protein</fullName>
    </recommendedName>
</protein>